<keyword evidence="2" id="KW-1185">Reference proteome</keyword>
<accession>A0A061G226</accession>
<dbReference type="Gene3D" id="1.10.340.70">
    <property type="match status" value="1"/>
</dbReference>
<evidence type="ECO:0000313" key="2">
    <source>
        <dbReference type="Proteomes" id="UP000026915"/>
    </source>
</evidence>
<proteinExistence type="predicted"/>
<dbReference type="OMA" id="SVVHECH"/>
<reference evidence="1 2" key="1">
    <citation type="journal article" date="2013" name="Genome Biol.">
        <title>The genome sequence of the most widely cultivated cacao type and its use to identify candidate genes regulating pod color.</title>
        <authorList>
            <person name="Motamayor J.C."/>
            <person name="Mockaitis K."/>
            <person name="Schmutz J."/>
            <person name="Haiminen N."/>
            <person name="Iii D.L."/>
            <person name="Cornejo O."/>
            <person name="Findley S.D."/>
            <person name="Zheng P."/>
            <person name="Utro F."/>
            <person name="Royaert S."/>
            <person name="Saski C."/>
            <person name="Jenkins J."/>
            <person name="Podicheti R."/>
            <person name="Zhao M."/>
            <person name="Scheffler B.E."/>
            <person name="Stack J.C."/>
            <person name="Feltus F.A."/>
            <person name="Mustiga G.M."/>
            <person name="Amores F."/>
            <person name="Phillips W."/>
            <person name="Marelli J.P."/>
            <person name="May G.D."/>
            <person name="Shapiro H."/>
            <person name="Ma J."/>
            <person name="Bustamante C.D."/>
            <person name="Schnell R.J."/>
            <person name="Main D."/>
            <person name="Gilbert D."/>
            <person name="Parida L."/>
            <person name="Kuhn D.N."/>
        </authorList>
    </citation>
    <scope>NUCLEOTIDE SEQUENCE [LARGE SCALE GENOMIC DNA]</scope>
    <source>
        <strain evidence="2">cv. Matina 1-6</strain>
    </source>
</reference>
<dbReference type="Gramene" id="EOY21089">
    <property type="protein sequence ID" value="EOY21089"/>
    <property type="gene ID" value="TCM_012421"/>
</dbReference>
<evidence type="ECO:0000313" key="1">
    <source>
        <dbReference type="EMBL" id="EOY21089.1"/>
    </source>
</evidence>
<sequence length="163" mass="18953">MKEEDQNTISILKRRLPCLSNELLQPLTYEEEDWRSPIIRDLFNPRSTVISRLKHFTLIHGVLYHKGSNGVLARCISSNEAKERLKAVHEQWYGEEGPSLHRLLQRAGYFWPTMSKDALQFQQSCSKCSKPSVVHECHFVESAGDWRRPYIDFLQNGILPTNL</sequence>
<gene>
    <name evidence="1" type="ORF">TCM_012421</name>
</gene>
<evidence type="ECO:0008006" key="3">
    <source>
        <dbReference type="Google" id="ProtNLM"/>
    </source>
</evidence>
<organism evidence="1 2">
    <name type="scientific">Theobroma cacao</name>
    <name type="common">Cacao</name>
    <name type="synonym">Cocoa</name>
    <dbReference type="NCBI Taxonomy" id="3641"/>
    <lineage>
        <taxon>Eukaryota</taxon>
        <taxon>Viridiplantae</taxon>
        <taxon>Streptophyta</taxon>
        <taxon>Embryophyta</taxon>
        <taxon>Tracheophyta</taxon>
        <taxon>Spermatophyta</taxon>
        <taxon>Magnoliopsida</taxon>
        <taxon>eudicotyledons</taxon>
        <taxon>Gunneridae</taxon>
        <taxon>Pentapetalae</taxon>
        <taxon>rosids</taxon>
        <taxon>malvids</taxon>
        <taxon>Malvales</taxon>
        <taxon>Malvaceae</taxon>
        <taxon>Byttnerioideae</taxon>
        <taxon>Theobroma</taxon>
    </lineage>
</organism>
<dbReference type="Proteomes" id="UP000026915">
    <property type="component" value="Chromosome 3"/>
</dbReference>
<name>A0A061G226_THECC</name>
<dbReference type="HOGENOM" id="CLU_1629994_0_0_1"/>
<dbReference type="InParanoid" id="A0A061G226"/>
<dbReference type="EMBL" id="CM001881">
    <property type="protein sequence ID" value="EOY21089.1"/>
    <property type="molecule type" value="Genomic_DNA"/>
</dbReference>
<protein>
    <recommendedName>
        <fullName evidence="3">Integrase zinc-binding domain-containing protein</fullName>
    </recommendedName>
</protein>
<dbReference type="AlphaFoldDB" id="A0A061G226"/>